<dbReference type="CDD" id="cd17932">
    <property type="entry name" value="DEXQc_UvrD"/>
    <property type="match status" value="1"/>
</dbReference>
<dbReference type="Pfam" id="PF00580">
    <property type="entry name" value="UvrD-helicase"/>
    <property type="match status" value="1"/>
</dbReference>
<evidence type="ECO:0000256" key="4">
    <source>
        <dbReference type="ARBA" id="ARBA00022801"/>
    </source>
</evidence>
<comment type="catalytic activity">
    <reaction evidence="11">
        <text>Couples ATP hydrolysis with the unwinding of duplex DNA by translocating in the 3'-5' direction.</text>
        <dbReference type="EC" id="5.6.2.4"/>
    </reaction>
</comment>
<evidence type="ECO:0000256" key="8">
    <source>
        <dbReference type="ARBA" id="ARBA00023125"/>
    </source>
</evidence>
<keyword evidence="4 14" id="KW-0378">Hydrolase</keyword>
<evidence type="ECO:0000256" key="13">
    <source>
        <dbReference type="ARBA" id="ARBA00048988"/>
    </source>
</evidence>
<dbReference type="PROSITE" id="PS51217">
    <property type="entry name" value="UVRD_HELICASE_CTER"/>
    <property type="match status" value="1"/>
</dbReference>
<keyword evidence="15" id="KW-0175">Coiled coil</keyword>
<evidence type="ECO:0000256" key="11">
    <source>
        <dbReference type="ARBA" id="ARBA00034617"/>
    </source>
</evidence>
<evidence type="ECO:0000256" key="7">
    <source>
        <dbReference type="ARBA" id="ARBA00022840"/>
    </source>
</evidence>
<reference evidence="18 19" key="1">
    <citation type="submission" date="2014-02" db="EMBL/GenBank/DDBJ databases">
        <title>Diversity of Thermotogales isolates from hydrothermal vents.</title>
        <authorList>
            <person name="Haverkamp T.H.A."/>
            <person name="Lossouarn J."/>
            <person name="Geslin C."/>
            <person name="Nesbo C.L."/>
        </authorList>
    </citation>
    <scope>NUCLEOTIDE SEQUENCE [LARGE SCALE GENOMIC DNA]</scope>
    <source>
        <strain evidence="18 19">431</strain>
    </source>
</reference>
<dbReference type="PANTHER" id="PTHR11070">
    <property type="entry name" value="UVRD / RECB / PCRA DNA HELICASE FAMILY MEMBER"/>
    <property type="match status" value="1"/>
</dbReference>
<dbReference type="Proteomes" id="UP000185490">
    <property type="component" value="Chromosome"/>
</dbReference>
<keyword evidence="9" id="KW-0234">DNA repair</keyword>
<evidence type="ECO:0000259" key="16">
    <source>
        <dbReference type="PROSITE" id="PS51198"/>
    </source>
</evidence>
<comment type="catalytic activity">
    <reaction evidence="13">
        <text>ATP + H2O = ADP + phosphate + H(+)</text>
        <dbReference type="Rhea" id="RHEA:13065"/>
        <dbReference type="ChEBI" id="CHEBI:15377"/>
        <dbReference type="ChEBI" id="CHEBI:15378"/>
        <dbReference type="ChEBI" id="CHEBI:30616"/>
        <dbReference type="ChEBI" id="CHEBI:43474"/>
        <dbReference type="ChEBI" id="CHEBI:456216"/>
        <dbReference type="EC" id="5.6.2.4"/>
    </reaction>
</comment>
<dbReference type="SUPFAM" id="SSF52980">
    <property type="entry name" value="Restriction endonuclease-like"/>
    <property type="match status" value="1"/>
</dbReference>
<feature type="domain" description="UvrD-like helicase C-terminal" evidence="17">
    <location>
        <begin position="392"/>
        <end position="675"/>
    </location>
</feature>
<evidence type="ECO:0000256" key="5">
    <source>
        <dbReference type="ARBA" id="ARBA00022806"/>
    </source>
</evidence>
<dbReference type="InterPro" id="IPR011604">
    <property type="entry name" value="PDDEXK-like_dom_sf"/>
</dbReference>
<name>A0ABN4UU09_9BACT</name>
<dbReference type="EC" id="5.6.2.4" evidence="12"/>
<keyword evidence="2 14" id="KW-0547">Nucleotide-binding</keyword>
<dbReference type="InterPro" id="IPR014016">
    <property type="entry name" value="UvrD-like_ATP-bd"/>
</dbReference>
<evidence type="ECO:0000256" key="14">
    <source>
        <dbReference type="PROSITE-ProRule" id="PRU00560"/>
    </source>
</evidence>
<keyword evidence="6" id="KW-0269">Exonuclease</keyword>
<feature type="coiled-coil region" evidence="15">
    <location>
        <begin position="152"/>
        <end position="182"/>
    </location>
</feature>
<evidence type="ECO:0000313" key="18">
    <source>
        <dbReference type="EMBL" id="APT73465.1"/>
    </source>
</evidence>
<dbReference type="Pfam" id="PF13361">
    <property type="entry name" value="UvrD_C"/>
    <property type="match status" value="1"/>
</dbReference>
<dbReference type="PROSITE" id="PS51198">
    <property type="entry name" value="UVRD_HELICASE_ATP_BIND"/>
    <property type="match status" value="1"/>
</dbReference>
<dbReference type="InterPro" id="IPR027417">
    <property type="entry name" value="P-loop_NTPase"/>
</dbReference>
<feature type="domain" description="UvrD-like helicase ATP-binding" evidence="16">
    <location>
        <begin position="1"/>
        <end position="348"/>
    </location>
</feature>
<keyword evidence="7 14" id="KW-0067">ATP-binding</keyword>
<proteinExistence type="predicted"/>
<evidence type="ECO:0000256" key="15">
    <source>
        <dbReference type="SAM" id="Coils"/>
    </source>
</evidence>
<keyword evidence="1" id="KW-0540">Nuclease</keyword>
<keyword evidence="8" id="KW-0238">DNA-binding</keyword>
<dbReference type="SUPFAM" id="SSF52540">
    <property type="entry name" value="P-loop containing nucleoside triphosphate hydrolases"/>
    <property type="match status" value="1"/>
</dbReference>
<evidence type="ECO:0000259" key="17">
    <source>
        <dbReference type="PROSITE" id="PS51217"/>
    </source>
</evidence>
<sequence length="1003" mass="118402">MGIIEKIKDINKNYFISASAGTGKTYTITHFYVKILSEYEKQNYPEIIDRIVVTTFTKKAAAEMKERIFKLVEPHNSPYWHKVKNYLPRAIISTIDSFCQRLLREENINANIDPNFTIISDLKMSKLIDRAVFLTLKLTFQLYDFGKTNVRLNISKHRKENIEKLLEKLKDVKEGIKELFNIYKSINEIEKILQETLKNWRTEMKRSTVSEKILENGESKSLALQAFKYMVLISKEIYEGFTIDNFEFDFKGVLEKTLDVLEDENIRKKYQERFKYIIIDEFQDTNYLQKELFDKLHTSKNYLFYVGDRKQSIYRFRNSDVSVFLKTQKDFEKNNEEVLALKENYRSNSALVEYFNFISKNKIFNKQLVTGVEKYETFKTLEPDIYEKLWFDEKMDLSISTISCEGNIPSLNDNEKGGRIKYIIVEEETKNLLEKEAEIAAFIVKKLVGKKITVKGQNGTCIDKEITYGDFAILRSRLKDAEDVYKSIFEKYGIPLHVIGGKSFYKQLEILAILNALFAVQNPNNNYFFTRYFFSPLVLGTFKEYDEIVKNRREDETLFETAKRIKFKSERDNAIKILEKYAQLKYYIRPTEILKGLINDLNYLEKLAFFEDRESAILNVKKLLLEAQEFDQLADSFLELVKLIQKIGDTQEAEASIEDESSESVKLMTIHASKGLEFKIVILGDLYDKQKENSNHLRFYNKKGTSYFMLTKIMNEFPFDIVKEFYLDEIYNETELSRKMYVAITRASEMFIPIIFSRDFSNTLASYIMLEEKELEKLKEKVKSFELIKLKDVKLYAEKHENKRKKETIPLENLTDFSHLSYKSYISPTTLYGFLGNEKEAQEEDITFALSDKTFQGSQIHKKLSNINTLSQLKYLENTDILPVKISTKIGFLFENSKVYSEWRLVKPFYHEGRKYMLFGIPDKVIFKDEKIYVIDFKNVENLKDEKYKFQIQFYMYLLHDFGKVHKGYILSTKTGDILMVKYENNFEELIHKAIEIFEKVKL</sequence>
<keyword evidence="10" id="KW-0413">Isomerase</keyword>
<dbReference type="Gene3D" id="1.10.486.10">
    <property type="entry name" value="PCRA, domain 4"/>
    <property type="match status" value="1"/>
</dbReference>
<evidence type="ECO:0000256" key="3">
    <source>
        <dbReference type="ARBA" id="ARBA00022763"/>
    </source>
</evidence>
<keyword evidence="19" id="KW-1185">Reference proteome</keyword>
<feature type="binding site" evidence="14">
    <location>
        <begin position="18"/>
        <end position="25"/>
    </location>
    <ligand>
        <name>ATP</name>
        <dbReference type="ChEBI" id="CHEBI:30616"/>
    </ligand>
</feature>
<dbReference type="InterPro" id="IPR014017">
    <property type="entry name" value="DNA_helicase_UvrD-like_C"/>
</dbReference>
<dbReference type="EMBL" id="CP007389">
    <property type="protein sequence ID" value="APT73465.1"/>
    <property type="molecule type" value="Genomic_DNA"/>
</dbReference>
<dbReference type="RefSeq" id="WP_012056648.1">
    <property type="nucleotide sequence ID" value="NZ_CP007389.1"/>
</dbReference>
<protein>
    <recommendedName>
        <fullName evidence="12">DNA 3'-5' helicase</fullName>
        <ecNumber evidence="12">5.6.2.4</ecNumber>
    </recommendedName>
</protein>
<dbReference type="GO" id="GO:0004386">
    <property type="term" value="F:helicase activity"/>
    <property type="evidence" value="ECO:0007669"/>
    <property type="project" value="UniProtKB-KW"/>
</dbReference>
<evidence type="ECO:0000256" key="10">
    <source>
        <dbReference type="ARBA" id="ARBA00023235"/>
    </source>
</evidence>
<evidence type="ECO:0000313" key="19">
    <source>
        <dbReference type="Proteomes" id="UP000185490"/>
    </source>
</evidence>
<dbReference type="Gene3D" id="3.40.50.300">
    <property type="entry name" value="P-loop containing nucleotide triphosphate hydrolases"/>
    <property type="match status" value="3"/>
</dbReference>
<accession>A0ABN4UU09</accession>
<organism evidence="18 19">
    <name type="scientific">Thermosipho melanesiensis</name>
    <dbReference type="NCBI Taxonomy" id="46541"/>
    <lineage>
        <taxon>Bacteria</taxon>
        <taxon>Thermotogati</taxon>
        <taxon>Thermotogota</taxon>
        <taxon>Thermotogae</taxon>
        <taxon>Thermotogales</taxon>
        <taxon>Fervidobacteriaceae</taxon>
        <taxon>Thermosipho</taxon>
    </lineage>
</organism>
<evidence type="ECO:0000256" key="1">
    <source>
        <dbReference type="ARBA" id="ARBA00022722"/>
    </source>
</evidence>
<dbReference type="PANTHER" id="PTHR11070:SF67">
    <property type="entry name" value="DNA 3'-5' HELICASE"/>
    <property type="match status" value="1"/>
</dbReference>
<dbReference type="InterPro" id="IPR011335">
    <property type="entry name" value="Restrct_endonuc-II-like"/>
</dbReference>
<dbReference type="InterPro" id="IPR000212">
    <property type="entry name" value="DNA_helicase_UvrD/REP"/>
</dbReference>
<evidence type="ECO:0000256" key="12">
    <source>
        <dbReference type="ARBA" id="ARBA00034808"/>
    </source>
</evidence>
<evidence type="ECO:0000256" key="9">
    <source>
        <dbReference type="ARBA" id="ARBA00023204"/>
    </source>
</evidence>
<gene>
    <name evidence="18" type="ORF">BW47_02280</name>
</gene>
<evidence type="ECO:0000256" key="6">
    <source>
        <dbReference type="ARBA" id="ARBA00022839"/>
    </source>
</evidence>
<dbReference type="Gene3D" id="3.90.320.10">
    <property type="match status" value="1"/>
</dbReference>
<keyword evidence="5 14" id="KW-0347">Helicase</keyword>
<keyword evidence="3" id="KW-0227">DNA damage</keyword>
<evidence type="ECO:0000256" key="2">
    <source>
        <dbReference type="ARBA" id="ARBA00022741"/>
    </source>
</evidence>